<protein>
    <submittedName>
        <fullName evidence="2">DUF3617 family protein</fullName>
    </submittedName>
</protein>
<proteinExistence type="predicted"/>
<dbReference type="AlphaFoldDB" id="A0A7C9P767"/>
<dbReference type="Pfam" id="PF12276">
    <property type="entry name" value="DUF3617"/>
    <property type="match status" value="1"/>
</dbReference>
<evidence type="ECO:0000256" key="1">
    <source>
        <dbReference type="SAM" id="SignalP"/>
    </source>
</evidence>
<gene>
    <name evidence="2" type="ORF">GZ085_08685</name>
</gene>
<comment type="caution">
    <text evidence="2">The sequence shown here is derived from an EMBL/GenBank/DDBJ whole genome shotgun (WGS) entry which is preliminary data.</text>
</comment>
<name>A0A7C9P767_9PROT</name>
<dbReference type="EMBL" id="JAAFGW010000117">
    <property type="protein sequence ID" value="NDP48447.1"/>
    <property type="molecule type" value="Genomic_DNA"/>
</dbReference>
<sequence>MHRTLIAALLMLCLPTANAAAPTMQPGLYDISMQFVLKGMPIQMPVTTFQQCITAQDVVNGMAYASSENKDCKISNLNQSGNKVSYDFNCAAQQGGPRMVGRASGISHATGYNVMMEGRFNPAVEGMSEFSQKLNATRLGNCSK</sequence>
<dbReference type="Proteomes" id="UP000483432">
    <property type="component" value="Unassembled WGS sequence"/>
</dbReference>
<evidence type="ECO:0000313" key="2">
    <source>
        <dbReference type="EMBL" id="NDP48447.1"/>
    </source>
</evidence>
<dbReference type="InterPro" id="IPR022061">
    <property type="entry name" value="DUF3617"/>
</dbReference>
<organism evidence="2 3">
    <name type="scientific">Sulfuriferula multivorans</name>
    <dbReference type="NCBI Taxonomy" id="1559896"/>
    <lineage>
        <taxon>Bacteria</taxon>
        <taxon>Pseudomonadati</taxon>
        <taxon>Pseudomonadota</taxon>
        <taxon>Betaproteobacteria</taxon>
        <taxon>Nitrosomonadales</taxon>
        <taxon>Sulfuricellaceae</taxon>
        <taxon>Sulfuriferula</taxon>
    </lineage>
</organism>
<reference evidence="2 3" key="1">
    <citation type="submission" date="2019-09" db="EMBL/GenBank/DDBJ databases">
        <title>H2 Metabolism Revealed by Metagenomic Analysis in Subglacial Sediment of East Antarctica.</title>
        <authorList>
            <person name="Yang Z."/>
            <person name="Zhang Y."/>
            <person name="Lv Y."/>
            <person name="Yan W."/>
            <person name="Xiao X."/>
            <person name="Sun B."/>
            <person name="Ma H."/>
        </authorList>
    </citation>
    <scope>NUCLEOTIDE SEQUENCE [LARGE SCALE GENOMIC DNA]</scope>
    <source>
        <strain evidence="2">Bin2_2</strain>
    </source>
</reference>
<accession>A0A7C9P767</accession>
<evidence type="ECO:0000313" key="3">
    <source>
        <dbReference type="Proteomes" id="UP000483432"/>
    </source>
</evidence>
<feature type="chain" id="PRO_5028871454" evidence="1">
    <location>
        <begin position="20"/>
        <end position="144"/>
    </location>
</feature>
<keyword evidence="1" id="KW-0732">Signal</keyword>
<feature type="signal peptide" evidence="1">
    <location>
        <begin position="1"/>
        <end position="19"/>
    </location>
</feature>